<dbReference type="EMBL" id="FOVM01000007">
    <property type="protein sequence ID" value="SFN90371.1"/>
    <property type="molecule type" value="Genomic_DNA"/>
</dbReference>
<dbReference type="PANTHER" id="PTHR21180:SF32">
    <property type="entry name" value="ENDONUCLEASE_EXONUCLEASE_PHOSPHATASE FAMILY DOMAIN-CONTAINING PROTEIN 1"/>
    <property type="match status" value="1"/>
</dbReference>
<sequence length="186" mass="18937">MRIGVGALLVLMLAGLLTAIVVSLLGATGQARPLPPAATTGIDEAGGAALYVHILGAVASPGVYQFRDGERVVDAIAAAGGFTPEADQKTVNLARFLSDGEQIVVSVQGADPPPSEPGAAAPGGKVNINTASSAELDTLPRVGPTMAARIIAWREANGRFRSVDDLLNVPGIGDKTFESLKDLVSV</sequence>
<evidence type="ECO:0000313" key="3">
    <source>
        <dbReference type="Proteomes" id="UP000198867"/>
    </source>
</evidence>
<accession>A0A1I5CUQ5</accession>
<dbReference type="Proteomes" id="UP000198867">
    <property type="component" value="Unassembled WGS sequence"/>
</dbReference>
<dbReference type="Gene3D" id="1.10.150.320">
    <property type="entry name" value="Photosystem II 12 kDa extrinsic protein"/>
    <property type="match status" value="1"/>
</dbReference>
<dbReference type="InterPro" id="IPR010994">
    <property type="entry name" value="RuvA_2-like"/>
</dbReference>
<feature type="domain" description="Helix-hairpin-helix DNA-binding motif class 1" evidence="1">
    <location>
        <begin position="134"/>
        <end position="153"/>
    </location>
</feature>
<keyword evidence="3" id="KW-1185">Reference proteome</keyword>
<dbReference type="GO" id="GO:0006281">
    <property type="term" value="P:DNA repair"/>
    <property type="evidence" value="ECO:0007669"/>
    <property type="project" value="InterPro"/>
</dbReference>
<dbReference type="Gene3D" id="3.10.560.10">
    <property type="entry name" value="Outer membrane lipoprotein wza domain like"/>
    <property type="match status" value="1"/>
</dbReference>
<dbReference type="InterPro" id="IPR019554">
    <property type="entry name" value="Soluble_ligand-bd"/>
</dbReference>
<name>A0A1I5CUQ5_9MICO</name>
<gene>
    <name evidence="2" type="ORF">SAMN05216219_2564</name>
</gene>
<dbReference type="InterPro" id="IPR004509">
    <property type="entry name" value="Competence_ComEA_HhH"/>
</dbReference>
<protein>
    <submittedName>
        <fullName evidence="2">Competence protein ComEA</fullName>
    </submittedName>
</protein>
<evidence type="ECO:0000259" key="1">
    <source>
        <dbReference type="SMART" id="SM00278"/>
    </source>
</evidence>
<dbReference type="GO" id="GO:0003677">
    <property type="term" value="F:DNA binding"/>
    <property type="evidence" value="ECO:0007669"/>
    <property type="project" value="InterPro"/>
</dbReference>
<reference evidence="3" key="1">
    <citation type="submission" date="2016-10" db="EMBL/GenBank/DDBJ databases">
        <authorList>
            <person name="Varghese N."/>
            <person name="Submissions S."/>
        </authorList>
    </citation>
    <scope>NUCLEOTIDE SEQUENCE [LARGE SCALE GENOMIC DNA]</scope>
    <source>
        <strain evidence="3">CGMCC 1.11101</strain>
    </source>
</reference>
<dbReference type="NCBIfam" id="TIGR00426">
    <property type="entry name" value="competence protein ComEA helix-hairpin-helix repeat region"/>
    <property type="match status" value="1"/>
</dbReference>
<dbReference type="STRING" id="995034.SAMN05216219_2564"/>
<dbReference type="InterPro" id="IPR003583">
    <property type="entry name" value="Hlx-hairpin-Hlx_DNA-bd_motif"/>
</dbReference>
<evidence type="ECO:0000313" key="2">
    <source>
        <dbReference type="EMBL" id="SFN90371.1"/>
    </source>
</evidence>
<dbReference type="InterPro" id="IPR051675">
    <property type="entry name" value="Endo/Exo/Phosphatase_dom_1"/>
</dbReference>
<dbReference type="Pfam" id="PF10531">
    <property type="entry name" value="SLBB"/>
    <property type="match status" value="1"/>
</dbReference>
<dbReference type="Pfam" id="PF12836">
    <property type="entry name" value="HHH_3"/>
    <property type="match status" value="1"/>
</dbReference>
<proteinExistence type="predicted"/>
<dbReference type="GO" id="GO:0015627">
    <property type="term" value="C:type II protein secretion system complex"/>
    <property type="evidence" value="ECO:0007669"/>
    <property type="project" value="TreeGrafter"/>
</dbReference>
<dbReference type="SMART" id="SM00278">
    <property type="entry name" value="HhH1"/>
    <property type="match status" value="2"/>
</dbReference>
<dbReference type="PANTHER" id="PTHR21180">
    <property type="entry name" value="ENDONUCLEASE/EXONUCLEASE/PHOSPHATASE FAMILY DOMAIN-CONTAINING PROTEIN 1"/>
    <property type="match status" value="1"/>
</dbReference>
<dbReference type="AlphaFoldDB" id="A0A1I5CUQ5"/>
<feature type="domain" description="Helix-hairpin-helix DNA-binding motif class 1" evidence="1">
    <location>
        <begin position="164"/>
        <end position="183"/>
    </location>
</feature>
<dbReference type="SUPFAM" id="SSF47781">
    <property type="entry name" value="RuvA domain 2-like"/>
    <property type="match status" value="1"/>
</dbReference>
<organism evidence="2 3">
    <name type="scientific">Mycetocola miduiensis</name>
    <dbReference type="NCBI Taxonomy" id="995034"/>
    <lineage>
        <taxon>Bacteria</taxon>
        <taxon>Bacillati</taxon>
        <taxon>Actinomycetota</taxon>
        <taxon>Actinomycetes</taxon>
        <taxon>Micrococcales</taxon>
        <taxon>Microbacteriaceae</taxon>
        <taxon>Mycetocola</taxon>
    </lineage>
</organism>
<dbReference type="GO" id="GO:0015628">
    <property type="term" value="P:protein secretion by the type II secretion system"/>
    <property type="evidence" value="ECO:0007669"/>
    <property type="project" value="TreeGrafter"/>
</dbReference>